<evidence type="ECO:0008006" key="3">
    <source>
        <dbReference type="Google" id="ProtNLM"/>
    </source>
</evidence>
<dbReference type="Proteomes" id="UP001237823">
    <property type="component" value="Unassembled WGS sequence"/>
</dbReference>
<sequence length="207" mass="23043">MTRREQLGRLYDEVGMAFESHTFSRIASNRWKRSKEGFEEIIEVSALRGRYNLAWSLTAPAAADVWWGEAPKRNDDSVEWGLLASDINTTLWPSRQPEVTDEILRSDEVPDLLPIAQALCKRLDPLESPSDVQRLLEAGPENDSIPFVHPTSANARKMLAAVFSPSSEWSSDDDGIFLSAAAALRDSASEPWVGRIARYRSRAIAGA</sequence>
<accession>A0ABT7T8N9</accession>
<evidence type="ECO:0000313" key="1">
    <source>
        <dbReference type="EMBL" id="MDM7885921.1"/>
    </source>
</evidence>
<organism evidence="1 2">
    <name type="scientific">Curtobacterium citri</name>
    <dbReference type="NCBI Taxonomy" id="3055139"/>
    <lineage>
        <taxon>Bacteria</taxon>
        <taxon>Bacillati</taxon>
        <taxon>Actinomycetota</taxon>
        <taxon>Actinomycetes</taxon>
        <taxon>Micrococcales</taxon>
        <taxon>Microbacteriaceae</taxon>
        <taxon>Curtobacterium</taxon>
    </lineage>
</organism>
<dbReference type="EMBL" id="JAUCML010000008">
    <property type="protein sequence ID" value="MDM7885921.1"/>
    <property type="molecule type" value="Genomic_DNA"/>
</dbReference>
<proteinExistence type="predicted"/>
<reference evidence="1 2" key="1">
    <citation type="submission" date="2023-06" db="EMBL/GenBank/DDBJ databases">
        <authorList>
            <person name="Feng G."/>
            <person name="Li J."/>
            <person name="Zhu H."/>
        </authorList>
    </citation>
    <scope>NUCLEOTIDE SEQUENCE [LARGE SCALE GENOMIC DNA]</scope>
    <source>
        <strain evidence="1 2">RHCKG23</strain>
    </source>
</reference>
<comment type="caution">
    <text evidence="1">The sequence shown here is derived from an EMBL/GenBank/DDBJ whole genome shotgun (WGS) entry which is preliminary data.</text>
</comment>
<evidence type="ECO:0000313" key="2">
    <source>
        <dbReference type="Proteomes" id="UP001237823"/>
    </source>
</evidence>
<keyword evidence="2" id="KW-1185">Reference proteome</keyword>
<gene>
    <name evidence="1" type="ORF">QUG92_12480</name>
</gene>
<protein>
    <recommendedName>
        <fullName evidence="3">DUF4303 domain-containing protein</fullName>
    </recommendedName>
</protein>
<name>A0ABT7T8N9_9MICO</name>